<comment type="similarity">
    <text evidence="2">Belongs to the transient receptor potential (TRP) ion channel family.</text>
</comment>
<comment type="subcellular location">
    <subcellularLocation>
        <location evidence="1">Membrane</location>
        <topology evidence="1">Multi-pass membrane protein</topology>
    </subcellularLocation>
</comment>
<comment type="caution">
    <text evidence="11">The sequence shown here is derived from an EMBL/GenBank/DDBJ whole genome shotgun (WGS) entry which is preliminary data.</text>
</comment>
<dbReference type="OrthoDB" id="2115177at2759"/>
<dbReference type="EMBL" id="NHYE01001139">
    <property type="protein sequence ID" value="PPQ98210.1"/>
    <property type="molecule type" value="Genomic_DNA"/>
</dbReference>
<feature type="compositionally biased region" description="Polar residues" evidence="7">
    <location>
        <begin position="731"/>
        <end position="752"/>
    </location>
</feature>
<dbReference type="Proteomes" id="UP000284706">
    <property type="component" value="Unassembled WGS sequence"/>
</dbReference>
<organism evidence="11 12">
    <name type="scientific">Gymnopilus dilepis</name>
    <dbReference type="NCBI Taxonomy" id="231916"/>
    <lineage>
        <taxon>Eukaryota</taxon>
        <taxon>Fungi</taxon>
        <taxon>Dikarya</taxon>
        <taxon>Basidiomycota</taxon>
        <taxon>Agaricomycotina</taxon>
        <taxon>Agaricomycetes</taxon>
        <taxon>Agaricomycetidae</taxon>
        <taxon>Agaricales</taxon>
        <taxon>Agaricineae</taxon>
        <taxon>Hymenogastraceae</taxon>
        <taxon>Gymnopilus</taxon>
    </lineage>
</organism>
<evidence type="ECO:0000313" key="12">
    <source>
        <dbReference type="Proteomes" id="UP000284706"/>
    </source>
</evidence>
<dbReference type="InParanoid" id="A0A409Y5D0"/>
<feature type="compositionally biased region" description="Basic and acidic residues" evidence="7">
    <location>
        <begin position="682"/>
        <end position="693"/>
    </location>
</feature>
<dbReference type="Pfam" id="PF14558">
    <property type="entry name" value="TRP_N"/>
    <property type="match status" value="1"/>
</dbReference>
<dbReference type="SMART" id="SM01320">
    <property type="entry name" value="TRP_N"/>
    <property type="match status" value="1"/>
</dbReference>
<keyword evidence="3 8" id="KW-0812">Transmembrane</keyword>
<gene>
    <name evidence="11" type="ORF">CVT26_003462</name>
</gene>
<dbReference type="InterPro" id="IPR032800">
    <property type="entry name" value="TRP_N"/>
</dbReference>
<feature type="transmembrane region" description="Helical" evidence="8">
    <location>
        <begin position="512"/>
        <end position="531"/>
    </location>
</feature>
<feature type="transmembrane region" description="Helical" evidence="8">
    <location>
        <begin position="453"/>
        <end position="478"/>
    </location>
</feature>
<feature type="transmembrane region" description="Helical" evidence="8">
    <location>
        <begin position="423"/>
        <end position="447"/>
    </location>
</feature>
<protein>
    <recommendedName>
        <fullName evidence="10">ML-like domain-containing protein</fullName>
    </recommendedName>
</protein>
<feature type="signal peptide" evidence="9">
    <location>
        <begin position="1"/>
        <end position="26"/>
    </location>
</feature>
<dbReference type="STRING" id="231916.A0A409Y5D0"/>
<accession>A0A409Y5D0</accession>
<evidence type="ECO:0000313" key="11">
    <source>
        <dbReference type="EMBL" id="PPQ98210.1"/>
    </source>
</evidence>
<evidence type="ECO:0000256" key="7">
    <source>
        <dbReference type="SAM" id="MobiDB-lite"/>
    </source>
</evidence>
<evidence type="ECO:0000256" key="8">
    <source>
        <dbReference type="SAM" id="Phobius"/>
    </source>
</evidence>
<keyword evidence="12" id="KW-1185">Reference proteome</keyword>
<feature type="region of interest" description="Disordered" evidence="7">
    <location>
        <begin position="765"/>
        <end position="852"/>
    </location>
</feature>
<feature type="transmembrane region" description="Helical" evidence="8">
    <location>
        <begin position="537"/>
        <end position="557"/>
    </location>
</feature>
<feature type="compositionally biased region" description="Low complexity" evidence="7">
    <location>
        <begin position="785"/>
        <end position="826"/>
    </location>
</feature>
<dbReference type="AlphaFoldDB" id="A0A409Y5D0"/>
<dbReference type="InterPro" id="IPR040241">
    <property type="entry name" value="TRP_Flc/Pkd2-like"/>
</dbReference>
<feature type="compositionally biased region" description="Polar residues" evidence="7">
    <location>
        <begin position="843"/>
        <end position="852"/>
    </location>
</feature>
<sequence length="852" mass="93126">MFSLLAWPRVFAFFIFFLSFTTSAHAEDESIFTSSVTYCNPPETLLIQRFELAYFPANTSVAFNVSVSSVQPNVNVTANIFLNVYGMHPVNATVDLCGILKGALCPLPMYNFTGADTITLPSSLSVLEKIPGIAYKIPDLEGFAQLTLTEVKTGTVKACVQATISNGRSAHQRAVEWTTGGITIAALVFAAWQSIYPTSLFPFRMLEMMYIYQSIASSAFLNLNYPSVYRAYALNFAWAMGLISGSANSHLQNSINNMRHITGGNLADAIDSSAVGLVNRKLSPYNSPPPAPHNNAVLGPAFSLISPRSLYAGLSTHVSALINSAPSGYIRQVLRRDTIVNGEVQTVTPGSSNVLQAGLPIYANTIHIATANAFMTVFFIALIMFAIALAALAIGYVVIFVLRRVVSRQHYVRRTFTPAYLSFAISWFLRLGLICVFPFLVFIFYQWTLKDSWLSILISVITLLLIAALILYPSFVVLRFTRQESPRDLYSHDSRVLSRYGPLFAQYRHQRYYFFLALLAAFVLRAIFISFAKGSGIAQIALLMALELGLMLSHFILRPAKTRGSDVFLTYLAITRFACTALMIAFIERLQVDPIPRVVIGIIIAIVWSVAVLVIIGNLAWHAVAAIVNLAKGRRQVEDTSTVDSPVDSEKSMVEKVLRPWTKRGGSTQTNLVQPETATRTTDSDNGTHHNSGDSEDGIEEVARGRPVNPTPEHNQQHFDPYLLTPYPISPTGSTVTTMDPPSLNSRDSGTITVGSLLPRRWSFSLSQPGSPADSGFSHGNSRDSAGYSASPPSSPSNNSYAGHSQQSHSSYNSAVSRNSSARTSAQPHQLRHEGIAEEEEGSSPTTVVPPS</sequence>
<dbReference type="Pfam" id="PF06011">
    <property type="entry name" value="TRP"/>
    <property type="match status" value="1"/>
</dbReference>
<dbReference type="GO" id="GO:0009272">
    <property type="term" value="P:fungal-type cell wall biogenesis"/>
    <property type="evidence" value="ECO:0007669"/>
    <property type="project" value="TreeGrafter"/>
</dbReference>
<feature type="transmembrane region" description="Helical" evidence="8">
    <location>
        <begin position="373"/>
        <end position="402"/>
    </location>
</feature>
<keyword evidence="6 8" id="KW-0472">Membrane</keyword>
<dbReference type="GO" id="GO:0016020">
    <property type="term" value="C:membrane"/>
    <property type="evidence" value="ECO:0007669"/>
    <property type="project" value="UniProtKB-SubCell"/>
</dbReference>
<feature type="domain" description="ML-like" evidence="10">
    <location>
        <begin position="29"/>
        <end position="171"/>
    </location>
</feature>
<feature type="transmembrane region" description="Helical" evidence="8">
    <location>
        <begin position="599"/>
        <end position="628"/>
    </location>
</feature>
<proteinExistence type="inferred from homology"/>
<name>A0A409Y5D0_9AGAR</name>
<feature type="region of interest" description="Disordered" evidence="7">
    <location>
        <begin position="664"/>
        <end position="752"/>
    </location>
</feature>
<keyword evidence="4 9" id="KW-0732">Signal</keyword>
<dbReference type="FunCoup" id="A0A409Y5D0">
    <property type="interactions" value="14"/>
</dbReference>
<evidence type="ECO:0000256" key="2">
    <source>
        <dbReference type="ARBA" id="ARBA00010642"/>
    </source>
</evidence>
<evidence type="ECO:0000256" key="3">
    <source>
        <dbReference type="ARBA" id="ARBA00022692"/>
    </source>
</evidence>
<feature type="compositionally biased region" description="Polar residues" evidence="7">
    <location>
        <begin position="665"/>
        <end position="681"/>
    </location>
</feature>
<evidence type="ECO:0000256" key="9">
    <source>
        <dbReference type="SAM" id="SignalP"/>
    </source>
</evidence>
<feature type="transmembrane region" description="Helical" evidence="8">
    <location>
        <begin position="569"/>
        <end position="587"/>
    </location>
</feature>
<keyword evidence="5 8" id="KW-1133">Transmembrane helix</keyword>
<evidence type="ECO:0000256" key="4">
    <source>
        <dbReference type="ARBA" id="ARBA00022729"/>
    </source>
</evidence>
<dbReference type="InterPro" id="IPR010308">
    <property type="entry name" value="TRP_C"/>
</dbReference>
<dbReference type="GO" id="GO:0055085">
    <property type="term" value="P:transmembrane transport"/>
    <property type="evidence" value="ECO:0007669"/>
    <property type="project" value="TreeGrafter"/>
</dbReference>
<dbReference type="PANTHER" id="PTHR31145:SF2">
    <property type="entry name" value="FLAVIN CARRIER PROTEIN 2"/>
    <property type="match status" value="1"/>
</dbReference>
<evidence type="ECO:0000256" key="1">
    <source>
        <dbReference type="ARBA" id="ARBA00004141"/>
    </source>
</evidence>
<dbReference type="PANTHER" id="PTHR31145">
    <property type="entry name" value="INTEGRAL MEMBRANE PROTEIN (AFU_ORTHOLOGUE AFUA_7G01610)"/>
    <property type="match status" value="1"/>
</dbReference>
<reference evidence="11 12" key="1">
    <citation type="journal article" date="2018" name="Evol. Lett.">
        <title>Horizontal gene cluster transfer increased hallucinogenic mushroom diversity.</title>
        <authorList>
            <person name="Reynolds H.T."/>
            <person name="Vijayakumar V."/>
            <person name="Gluck-Thaler E."/>
            <person name="Korotkin H.B."/>
            <person name="Matheny P.B."/>
            <person name="Slot J.C."/>
        </authorList>
    </citation>
    <scope>NUCLEOTIDE SEQUENCE [LARGE SCALE GENOMIC DNA]</scope>
    <source>
        <strain evidence="11 12">SRW20</strain>
    </source>
</reference>
<evidence type="ECO:0000256" key="6">
    <source>
        <dbReference type="ARBA" id="ARBA00023136"/>
    </source>
</evidence>
<evidence type="ECO:0000259" key="10">
    <source>
        <dbReference type="SMART" id="SM01320"/>
    </source>
</evidence>
<evidence type="ECO:0000256" key="5">
    <source>
        <dbReference type="ARBA" id="ARBA00022989"/>
    </source>
</evidence>
<feature type="chain" id="PRO_5019479368" description="ML-like domain-containing protein" evidence="9">
    <location>
        <begin position="27"/>
        <end position="852"/>
    </location>
</feature>